<dbReference type="Proteomes" id="UP001153076">
    <property type="component" value="Unassembled WGS sequence"/>
</dbReference>
<name>A0A9Q1GJG6_9CARY</name>
<sequence length="206" mass="23141">MDFGQAYTNLQSEIWGLSSTCTKEKPLVSSSEKRKTKVSEVFQSLSALRSIIDIYNLSIIGICWLSSKIEEMFGVVETAGKIEKLADVDQAKVLSDQDLTCSSEITYFECQLNNLSSEASKLKLKALKSLREKEYICKIREDLTIQQQSVIEAESKLKSSLDSKKKKMEQVQADLVADGLSKLQDLEKQKEHLKNLVGFVISFSNV</sequence>
<dbReference type="AlphaFoldDB" id="A0A9Q1GJG6"/>
<keyword evidence="2" id="KW-1185">Reference proteome</keyword>
<evidence type="ECO:0000313" key="1">
    <source>
        <dbReference type="EMBL" id="KAJ8420339.1"/>
    </source>
</evidence>
<evidence type="ECO:0000313" key="2">
    <source>
        <dbReference type="Proteomes" id="UP001153076"/>
    </source>
</evidence>
<dbReference type="EMBL" id="JAKOGI010003547">
    <property type="protein sequence ID" value="KAJ8420339.1"/>
    <property type="molecule type" value="Genomic_DNA"/>
</dbReference>
<organism evidence="1 2">
    <name type="scientific">Carnegiea gigantea</name>
    <dbReference type="NCBI Taxonomy" id="171969"/>
    <lineage>
        <taxon>Eukaryota</taxon>
        <taxon>Viridiplantae</taxon>
        <taxon>Streptophyta</taxon>
        <taxon>Embryophyta</taxon>
        <taxon>Tracheophyta</taxon>
        <taxon>Spermatophyta</taxon>
        <taxon>Magnoliopsida</taxon>
        <taxon>eudicotyledons</taxon>
        <taxon>Gunneridae</taxon>
        <taxon>Pentapetalae</taxon>
        <taxon>Caryophyllales</taxon>
        <taxon>Cactineae</taxon>
        <taxon>Cactaceae</taxon>
        <taxon>Cactoideae</taxon>
        <taxon>Echinocereeae</taxon>
        <taxon>Carnegiea</taxon>
    </lineage>
</organism>
<reference evidence="1" key="1">
    <citation type="submission" date="2022-04" db="EMBL/GenBank/DDBJ databases">
        <title>Carnegiea gigantea Genome sequencing and assembly v2.</title>
        <authorList>
            <person name="Copetti D."/>
            <person name="Sanderson M.J."/>
            <person name="Burquez A."/>
            <person name="Wojciechowski M.F."/>
        </authorList>
    </citation>
    <scope>NUCLEOTIDE SEQUENCE</scope>
    <source>
        <strain evidence="1">SGP5-SGP5p</strain>
        <tissue evidence="1">Aerial part</tissue>
    </source>
</reference>
<protein>
    <submittedName>
        <fullName evidence="1">Uncharacterized protein</fullName>
    </submittedName>
</protein>
<gene>
    <name evidence="1" type="ORF">Cgig2_023374</name>
</gene>
<comment type="caution">
    <text evidence="1">The sequence shown here is derived from an EMBL/GenBank/DDBJ whole genome shotgun (WGS) entry which is preliminary data.</text>
</comment>
<accession>A0A9Q1GJG6</accession>
<proteinExistence type="predicted"/>